<evidence type="ECO:0000256" key="2">
    <source>
        <dbReference type="PIRSR" id="PIRSR033579-2"/>
    </source>
</evidence>
<keyword evidence="3" id="KW-0170">Cobalt</keyword>
<keyword evidence="7" id="KW-1185">Reference proteome</keyword>
<reference evidence="4" key="2">
    <citation type="submission" date="2022-09" db="EMBL/GenBank/DDBJ databases">
        <title>Aerococcus urinae taxonomy study.</title>
        <authorList>
            <person name="Christensen J."/>
            <person name="Senneby E."/>
        </authorList>
    </citation>
    <scope>NUCLEOTIDE SEQUENCE</scope>
    <source>
        <strain evidence="4">NLD-066-U95</strain>
    </source>
</reference>
<dbReference type="AlphaFoldDB" id="A0A0X8FDB2"/>
<feature type="binding site" evidence="2">
    <location>
        <position position="10"/>
    </location>
    <ligand>
        <name>Co(2+)</name>
        <dbReference type="ChEBI" id="CHEBI:48828"/>
    </ligand>
</feature>
<dbReference type="SUPFAM" id="SSF53800">
    <property type="entry name" value="Chelatase"/>
    <property type="match status" value="1"/>
</dbReference>
<organism evidence="5 6">
    <name type="scientific">Aerococcus urinae</name>
    <dbReference type="NCBI Taxonomy" id="1376"/>
    <lineage>
        <taxon>Bacteria</taxon>
        <taxon>Bacillati</taxon>
        <taxon>Bacillota</taxon>
        <taxon>Bacilli</taxon>
        <taxon>Lactobacillales</taxon>
        <taxon>Aerococcaceae</taxon>
        <taxon>Aerococcus</taxon>
    </lineage>
</organism>
<dbReference type="GO" id="GO:0016852">
    <property type="term" value="F:sirohydrochlorin cobaltochelatase activity"/>
    <property type="evidence" value="ECO:0007669"/>
    <property type="project" value="InterPro"/>
</dbReference>
<evidence type="ECO:0000313" key="7">
    <source>
        <dbReference type="Proteomes" id="UP001069145"/>
    </source>
</evidence>
<dbReference type="Pfam" id="PF06180">
    <property type="entry name" value="CbiK"/>
    <property type="match status" value="1"/>
</dbReference>
<dbReference type="GO" id="GO:0019251">
    <property type="term" value="P:anaerobic cobalamin biosynthetic process"/>
    <property type="evidence" value="ECO:0007669"/>
    <property type="project" value="InterPro"/>
</dbReference>
<feature type="active site" description="Proton acceptor" evidence="1">
    <location>
        <position position="145"/>
    </location>
</feature>
<dbReference type="KEGG" id="aun:AWM73_01335"/>
<dbReference type="EMBL" id="CP065662">
    <property type="protein sequence ID" value="QPS01439.1"/>
    <property type="molecule type" value="Genomic_DNA"/>
</dbReference>
<feature type="binding site" evidence="3">
    <location>
        <position position="145"/>
    </location>
    <ligand>
        <name>Co(2+)</name>
        <dbReference type="ChEBI" id="CHEBI:48828"/>
    </ligand>
</feature>
<reference evidence="5 6" key="1">
    <citation type="submission" date="2020-12" db="EMBL/GenBank/DDBJ databases">
        <title>FDA dAtabase for Regulatory Grade micrObial Sequences (FDA-ARGOS): Supporting development and validation of Infectious Disease Dx tests.</title>
        <authorList>
            <person name="Sproer C."/>
            <person name="Gronow S."/>
            <person name="Severitt S."/>
            <person name="Schroder I."/>
            <person name="Tallon L."/>
            <person name="Sadzewicz L."/>
            <person name="Zhao X."/>
            <person name="Boylan J."/>
            <person name="Ott S."/>
            <person name="Bowen H."/>
            <person name="Vavikolanu K."/>
            <person name="Mehta A."/>
            <person name="Aluvathingal J."/>
            <person name="Nadendla S."/>
            <person name="Lowell S."/>
            <person name="Myers T."/>
            <person name="Yan Y."/>
            <person name="Sichtig H."/>
        </authorList>
    </citation>
    <scope>NUCLEOTIDE SEQUENCE [LARGE SCALE GENOMIC DNA]</scope>
    <source>
        <strain evidence="5 6">FDAARGOS_911</strain>
    </source>
</reference>
<keyword evidence="3" id="KW-0479">Metal-binding</keyword>
<dbReference type="GO" id="GO:0046872">
    <property type="term" value="F:metal ion binding"/>
    <property type="evidence" value="ECO:0007669"/>
    <property type="project" value="UniProtKB-KW"/>
</dbReference>
<sequence length="261" mass="30040">MKSAILLVSFGTTFKKTRELTIETIYQELKAAYPDWPVYQAYTSNIVRKRIQEQEGLTRLSPLEALESLKAEGYQKIYVQPLHVISGSEVDKIYQAQRETADQDFQVNIARPLLDIYTDYQDLLSVLDQDIQDLSQDEVMVYMAHGTQAPQFTSYVTLDYMLADKPAYVRCVESYPELEEDFIKDLRQKGVKTVHLRPLMLVAGDHAHNDMASEDPDSWQTQFENYGFHVMIHLEGLGEDPAIRQLYLKHLGELMEDDHAG</sequence>
<dbReference type="GeneID" id="35767670"/>
<dbReference type="Gene3D" id="3.40.50.1400">
    <property type="match status" value="2"/>
</dbReference>
<evidence type="ECO:0000313" key="4">
    <source>
        <dbReference type="EMBL" id="MCY3053335.1"/>
    </source>
</evidence>
<feature type="binding site" evidence="3">
    <location>
        <position position="173"/>
    </location>
    <ligand>
        <name>Co(2+)</name>
        <dbReference type="ChEBI" id="CHEBI:48828"/>
    </ligand>
</feature>
<dbReference type="PIRSF" id="PIRSF033579">
    <property type="entry name" value="Anaer_Co_chel"/>
    <property type="match status" value="1"/>
</dbReference>
<feature type="binding site" evidence="2">
    <location>
        <begin position="85"/>
        <end position="92"/>
    </location>
    <ligand>
        <name>substrate</name>
    </ligand>
</feature>
<name>A0A0X8FDB2_9LACT</name>
<dbReference type="InterPro" id="IPR010388">
    <property type="entry name" value="Anaerobic_Co-chelatase"/>
</dbReference>
<protein>
    <submittedName>
        <fullName evidence="5">Sirohydrochlorin cobaltochelatase</fullName>
    </submittedName>
</protein>
<proteinExistence type="predicted"/>
<feature type="binding site" evidence="2">
    <location>
        <position position="206"/>
    </location>
    <ligand>
        <name>Co(2+)</name>
        <dbReference type="ChEBI" id="CHEBI:48828"/>
    </ligand>
</feature>
<accession>A0A0X8FDB2</accession>
<evidence type="ECO:0000313" key="5">
    <source>
        <dbReference type="EMBL" id="QPS01439.1"/>
    </source>
</evidence>
<dbReference type="OrthoDB" id="9770331at2"/>
<dbReference type="Proteomes" id="UP001069145">
    <property type="component" value="Unassembled WGS sequence"/>
</dbReference>
<dbReference type="Proteomes" id="UP000594771">
    <property type="component" value="Chromosome"/>
</dbReference>
<evidence type="ECO:0000256" key="1">
    <source>
        <dbReference type="PIRSR" id="PIRSR033579-1"/>
    </source>
</evidence>
<evidence type="ECO:0000256" key="3">
    <source>
        <dbReference type="PIRSR" id="PIRSR033579-3"/>
    </source>
</evidence>
<dbReference type="EMBL" id="JAOTML010000004">
    <property type="protein sequence ID" value="MCY3053335.1"/>
    <property type="molecule type" value="Genomic_DNA"/>
</dbReference>
<dbReference type="CDD" id="cd03413">
    <property type="entry name" value="CbiK_C"/>
    <property type="match status" value="1"/>
</dbReference>
<dbReference type="RefSeq" id="WP_060777731.1">
    <property type="nucleotide sequence ID" value="NZ_CAJHLF010000001.1"/>
</dbReference>
<gene>
    <name evidence="5" type="ORF">I6G68_08720</name>
    <name evidence="4" type="ORF">ODY43_04945</name>
</gene>
<feature type="binding site" evidence="2">
    <location>
        <begin position="201"/>
        <end position="202"/>
    </location>
    <ligand>
        <name>substrate</name>
    </ligand>
</feature>
<evidence type="ECO:0000313" key="6">
    <source>
        <dbReference type="Proteomes" id="UP000594771"/>
    </source>
</evidence>